<accession>A0A2W1JG47</accession>
<comment type="caution">
    <text evidence="1">The sequence shown here is derived from an EMBL/GenBank/DDBJ whole genome shotgun (WGS) entry which is preliminary data.</text>
</comment>
<protein>
    <recommendedName>
        <fullName evidence="3">Antibiotic biosynthesis monooxygenase</fullName>
    </recommendedName>
</protein>
<dbReference type="InterPro" id="IPR011008">
    <property type="entry name" value="Dimeric_a/b-barrel"/>
</dbReference>
<sequence length="58" mass="6359">MILEVAILDVIPGQEVKFEQAFSQAQPLIASVSGYINHDLKSASRNRIDISCWSPGKS</sequence>
<dbReference type="AlphaFoldDB" id="A0A2W1JG47"/>
<dbReference type="Gene3D" id="3.30.70.100">
    <property type="match status" value="1"/>
</dbReference>
<organism evidence="1 2">
    <name type="scientific">Acaryochloris thomasi RCC1774</name>
    <dbReference type="NCBI Taxonomy" id="1764569"/>
    <lineage>
        <taxon>Bacteria</taxon>
        <taxon>Bacillati</taxon>
        <taxon>Cyanobacteriota</taxon>
        <taxon>Cyanophyceae</taxon>
        <taxon>Acaryochloridales</taxon>
        <taxon>Acaryochloridaceae</taxon>
        <taxon>Acaryochloris</taxon>
        <taxon>Acaryochloris thomasi</taxon>
    </lineage>
</organism>
<reference evidence="1 2" key="1">
    <citation type="journal article" date="2018" name="Sci. Rep.">
        <title>A novel species of the marine cyanobacterium Acaryochloris with a unique pigment content and lifestyle.</title>
        <authorList>
            <person name="Partensky F."/>
            <person name="Six C."/>
            <person name="Ratin M."/>
            <person name="Garczarek L."/>
            <person name="Vaulot D."/>
            <person name="Probert I."/>
            <person name="Calteau A."/>
            <person name="Gourvil P."/>
            <person name="Marie D."/>
            <person name="Grebert T."/>
            <person name="Bouchier C."/>
            <person name="Le Panse S."/>
            <person name="Gachenot M."/>
            <person name="Rodriguez F."/>
            <person name="Garrido J.L."/>
        </authorList>
    </citation>
    <scope>NUCLEOTIDE SEQUENCE [LARGE SCALE GENOMIC DNA]</scope>
    <source>
        <strain evidence="1 2">RCC1774</strain>
    </source>
</reference>
<dbReference type="SUPFAM" id="SSF54909">
    <property type="entry name" value="Dimeric alpha+beta barrel"/>
    <property type="match status" value="1"/>
</dbReference>
<keyword evidence="2" id="KW-1185">Reference proteome</keyword>
<gene>
    <name evidence="1" type="ORF">C1752_03702</name>
</gene>
<dbReference type="Proteomes" id="UP000248857">
    <property type="component" value="Unassembled WGS sequence"/>
</dbReference>
<evidence type="ECO:0000313" key="1">
    <source>
        <dbReference type="EMBL" id="PZD72538.1"/>
    </source>
</evidence>
<evidence type="ECO:0008006" key="3">
    <source>
        <dbReference type="Google" id="ProtNLM"/>
    </source>
</evidence>
<dbReference type="EMBL" id="PQWO01000010">
    <property type="protein sequence ID" value="PZD72538.1"/>
    <property type="molecule type" value="Genomic_DNA"/>
</dbReference>
<name>A0A2W1JG47_9CYAN</name>
<evidence type="ECO:0000313" key="2">
    <source>
        <dbReference type="Proteomes" id="UP000248857"/>
    </source>
</evidence>
<proteinExistence type="predicted"/>